<accession>A0AAV5NKZ4</accession>
<organism evidence="1 2">
    <name type="scientific">Vibrio penaeicida</name>
    <dbReference type="NCBI Taxonomy" id="104609"/>
    <lineage>
        <taxon>Bacteria</taxon>
        <taxon>Pseudomonadati</taxon>
        <taxon>Pseudomonadota</taxon>
        <taxon>Gammaproteobacteria</taxon>
        <taxon>Vibrionales</taxon>
        <taxon>Vibrionaceae</taxon>
        <taxon>Vibrio</taxon>
    </lineage>
</organism>
<sequence>MARLFLRLESTRDHQILIEEFEPEDTYMGYLKLSDVIRHLQAANKSNPIERWTWRFDY</sequence>
<name>A0AAV5NKZ4_9VIBR</name>
<proteinExistence type="predicted"/>
<keyword evidence="2" id="KW-1185">Reference proteome</keyword>
<evidence type="ECO:0000313" key="1">
    <source>
        <dbReference type="EMBL" id="GLQ71321.1"/>
    </source>
</evidence>
<reference evidence="2" key="1">
    <citation type="journal article" date="2019" name="Int. J. Syst. Evol. Microbiol.">
        <title>The Global Catalogue of Microorganisms (GCM) 10K type strain sequencing project: providing services to taxonomists for standard genome sequencing and annotation.</title>
        <authorList>
            <consortium name="The Broad Institute Genomics Platform"/>
            <consortium name="The Broad Institute Genome Sequencing Center for Infectious Disease"/>
            <person name="Wu L."/>
            <person name="Ma J."/>
        </authorList>
    </citation>
    <scope>NUCLEOTIDE SEQUENCE [LARGE SCALE GENOMIC DNA]</scope>
    <source>
        <strain evidence="2">NBRC 15640</strain>
    </source>
</reference>
<dbReference type="EMBL" id="BSNX01000005">
    <property type="protein sequence ID" value="GLQ71321.1"/>
    <property type="molecule type" value="Genomic_DNA"/>
</dbReference>
<evidence type="ECO:0000313" key="2">
    <source>
        <dbReference type="Proteomes" id="UP001156690"/>
    </source>
</evidence>
<dbReference type="AlphaFoldDB" id="A0AAV5NKZ4"/>
<dbReference type="RefSeq" id="WP_185829802.1">
    <property type="nucleotide sequence ID" value="NZ_AP025144.1"/>
</dbReference>
<gene>
    <name evidence="1" type="ORF">GCM10007932_06810</name>
</gene>
<dbReference type="Proteomes" id="UP001156690">
    <property type="component" value="Unassembled WGS sequence"/>
</dbReference>
<protein>
    <submittedName>
        <fullName evidence="1">Uncharacterized protein</fullName>
    </submittedName>
</protein>
<comment type="caution">
    <text evidence="1">The sequence shown here is derived from an EMBL/GenBank/DDBJ whole genome shotgun (WGS) entry which is preliminary data.</text>
</comment>